<dbReference type="CDD" id="cd00093">
    <property type="entry name" value="HTH_XRE"/>
    <property type="match status" value="1"/>
</dbReference>
<dbReference type="KEGG" id="upl:DSM104440_00998"/>
<dbReference type="AlphaFoldDB" id="A0A6M4H4W4"/>
<organism evidence="1 2">
    <name type="scientific">Usitatibacter palustris</name>
    <dbReference type="NCBI Taxonomy" id="2732487"/>
    <lineage>
        <taxon>Bacteria</taxon>
        <taxon>Pseudomonadati</taxon>
        <taxon>Pseudomonadota</taxon>
        <taxon>Betaproteobacteria</taxon>
        <taxon>Nitrosomonadales</taxon>
        <taxon>Usitatibacteraceae</taxon>
        <taxon>Usitatibacter</taxon>
    </lineage>
</organism>
<gene>
    <name evidence="1" type="ORF">DSM104440_00998</name>
</gene>
<dbReference type="InterPro" id="IPR001387">
    <property type="entry name" value="Cro/C1-type_HTH"/>
</dbReference>
<evidence type="ECO:0000313" key="1">
    <source>
        <dbReference type="EMBL" id="QJR14205.1"/>
    </source>
</evidence>
<dbReference type="InterPro" id="IPR010982">
    <property type="entry name" value="Lambda_DNA-bd_dom_sf"/>
</dbReference>
<reference evidence="1 2" key="1">
    <citation type="submission" date="2020-04" db="EMBL/GenBank/DDBJ databases">
        <title>Usitatibacter rugosus gen. nov., sp. nov. and Usitatibacter palustris sp. nov., novel members of Usitatibacteraceae fam. nov. within the order Nitrosomonadales isolated from soil.</title>
        <authorList>
            <person name="Huber K.J."/>
            <person name="Neumann-Schaal M."/>
            <person name="Geppert A."/>
            <person name="Luckner M."/>
            <person name="Wanner G."/>
            <person name="Overmann J."/>
        </authorList>
    </citation>
    <scope>NUCLEOTIDE SEQUENCE [LARGE SCALE GENOMIC DNA]</scope>
    <source>
        <strain evidence="1 2">Swamp67</strain>
    </source>
</reference>
<proteinExistence type="predicted"/>
<dbReference type="EMBL" id="CP053073">
    <property type="protein sequence ID" value="QJR14205.1"/>
    <property type="molecule type" value="Genomic_DNA"/>
</dbReference>
<dbReference type="Gene3D" id="1.10.260.40">
    <property type="entry name" value="lambda repressor-like DNA-binding domains"/>
    <property type="match status" value="1"/>
</dbReference>
<keyword evidence="2" id="KW-1185">Reference proteome</keyword>
<dbReference type="Proteomes" id="UP000503096">
    <property type="component" value="Chromosome"/>
</dbReference>
<protein>
    <submittedName>
        <fullName evidence="1">Uncharacterized protein</fullName>
    </submittedName>
</protein>
<accession>A0A6M4H4W4</accession>
<evidence type="ECO:0000313" key="2">
    <source>
        <dbReference type="Proteomes" id="UP000503096"/>
    </source>
</evidence>
<name>A0A6M4H4W4_9PROT</name>
<dbReference type="GO" id="GO:0003677">
    <property type="term" value="F:DNA binding"/>
    <property type="evidence" value="ECO:0007669"/>
    <property type="project" value="InterPro"/>
</dbReference>
<sequence length="206" mass="22367">MSEHVLDRFGTRQSPDHIRGIYDLIMSFSGSGAQGVPVTRADIVAGSGILPVRESADAELDPPWAAKLGLIKAALGLTMSQLADVLQVGRPTVYSWMSDNASAEPREGNRTRIEEIYGCATKWLEKSQRPALGLGSNVVIDGRDIVWHLSQANIDEQAVDALIEALGAVAVQENEARHAKSSLVANLRARGFADAPQSRDRTRRRK</sequence>
<dbReference type="RefSeq" id="WP_171160988.1">
    <property type="nucleotide sequence ID" value="NZ_CP053073.1"/>
</dbReference>
<dbReference type="InParanoid" id="A0A6M4H4W4"/>